<organism evidence="1 2">
    <name type="scientific">Flavobacterium muglaense</name>
    <dbReference type="NCBI Taxonomy" id="2764716"/>
    <lineage>
        <taxon>Bacteria</taxon>
        <taxon>Pseudomonadati</taxon>
        <taxon>Bacteroidota</taxon>
        <taxon>Flavobacteriia</taxon>
        <taxon>Flavobacteriales</taxon>
        <taxon>Flavobacteriaceae</taxon>
        <taxon>Flavobacterium</taxon>
    </lineage>
</organism>
<evidence type="ECO:0000313" key="1">
    <source>
        <dbReference type="EMBL" id="MBC5845641.1"/>
    </source>
</evidence>
<evidence type="ECO:0000313" key="2">
    <source>
        <dbReference type="Proteomes" id="UP000641454"/>
    </source>
</evidence>
<accession>A0A923N1E5</accession>
<name>A0A923N1E5_9FLAO</name>
<comment type="caution">
    <text evidence="1">The sequence shown here is derived from an EMBL/GenBank/DDBJ whole genome shotgun (WGS) entry which is preliminary data.</text>
</comment>
<sequence>MRYFYFLLLVSSSFVYSQTIMIDKTDFLGTKRLNKPFLEKLIYSKQGAVLDSTQLQNDILILNRLNGVSKATYAVLKKDNSTAQIQFTITENITLIPNASVWTTDEVGAYRIGIYESNFLGKNNGIGGFYQYNGFHSYGLNFRSPQFFSPRYGIEINLQKLISKEPIYFQTESANYQYANTSAELIGNYRINIKNEVRAGIAFLNEKYNYIDGATAAAIPQSLEIDKRLLKLEYRFDNLAYDYYLVEGFKSNLYLQYVVSGNEFQDKFAIGWNDFLLYKKVGKTGNWASRLRVGLSTNNDSPFAPFSVDNNVNLRGVGYIIDRGTGSIVFNTEFRKTLFEKDWFVLQANAFVDSGSWRQPGGTLGDFLSPDTIRIYPGLGLRLIHKRIFNAVFRLDYGYGITKNASKGLVFGIGQYF</sequence>
<proteinExistence type="predicted"/>
<dbReference type="EMBL" id="JACRUL010000046">
    <property type="protein sequence ID" value="MBC5845641.1"/>
    <property type="molecule type" value="Genomic_DNA"/>
</dbReference>
<dbReference type="AlphaFoldDB" id="A0A923N1E5"/>
<keyword evidence="2" id="KW-1185">Reference proteome</keyword>
<dbReference type="Proteomes" id="UP000641454">
    <property type="component" value="Unassembled WGS sequence"/>
</dbReference>
<gene>
    <name evidence="1" type="ORF">H8R25_14505</name>
</gene>
<dbReference type="Gene3D" id="2.40.160.50">
    <property type="entry name" value="membrane protein fhac: a member of the omp85/tpsb transporter family"/>
    <property type="match status" value="1"/>
</dbReference>
<protein>
    <submittedName>
        <fullName evidence="1">Outer membrane protein assembly factor</fullName>
    </submittedName>
</protein>
<reference evidence="1 2" key="1">
    <citation type="submission" date="2020-08" db="EMBL/GenBank/DDBJ databases">
        <title>Description of novel Flavobacterium F-392 isolate.</title>
        <authorList>
            <person name="Saticioglu I.B."/>
            <person name="Duman M."/>
            <person name="Altun S."/>
        </authorList>
    </citation>
    <scope>NUCLEOTIDE SEQUENCE [LARGE SCALE GENOMIC DNA]</scope>
    <source>
        <strain evidence="1 2">F-392</strain>
    </source>
</reference>